<keyword evidence="9" id="KW-1185">Reference proteome</keyword>
<evidence type="ECO:0000313" key="9">
    <source>
        <dbReference type="Proteomes" id="UP000008332"/>
    </source>
</evidence>
<keyword evidence="4 6" id="KW-1133">Transmembrane helix</keyword>
<dbReference type="InterPro" id="IPR018076">
    <property type="entry name" value="T2SS_GspF_dom"/>
</dbReference>
<evidence type="ECO:0000256" key="1">
    <source>
        <dbReference type="ARBA" id="ARBA00004651"/>
    </source>
</evidence>
<dbReference type="STRING" id="338969.Rfer_0800"/>
<evidence type="ECO:0000313" key="8">
    <source>
        <dbReference type="EMBL" id="ABD68550.1"/>
    </source>
</evidence>
<organism evidence="8 9">
    <name type="scientific">Albidiferax ferrireducens (strain ATCC BAA-621 / DSM 15236 / T118)</name>
    <name type="common">Rhodoferax ferrireducens</name>
    <dbReference type="NCBI Taxonomy" id="338969"/>
    <lineage>
        <taxon>Bacteria</taxon>
        <taxon>Pseudomonadati</taxon>
        <taxon>Pseudomonadota</taxon>
        <taxon>Betaproteobacteria</taxon>
        <taxon>Burkholderiales</taxon>
        <taxon>Comamonadaceae</taxon>
        <taxon>Rhodoferax</taxon>
    </lineage>
</organism>
<evidence type="ECO:0000259" key="7">
    <source>
        <dbReference type="Pfam" id="PF00482"/>
    </source>
</evidence>
<feature type="transmembrane region" description="Helical" evidence="6">
    <location>
        <begin position="6"/>
        <end position="27"/>
    </location>
</feature>
<keyword evidence="3 6" id="KW-0812">Transmembrane</keyword>
<dbReference type="PANTHER" id="PTHR35007">
    <property type="entry name" value="INTEGRAL MEMBRANE PROTEIN-RELATED"/>
    <property type="match status" value="1"/>
</dbReference>
<dbReference type="Proteomes" id="UP000008332">
    <property type="component" value="Chromosome"/>
</dbReference>
<accession>Q220K3</accession>
<evidence type="ECO:0000256" key="2">
    <source>
        <dbReference type="ARBA" id="ARBA00022475"/>
    </source>
</evidence>
<dbReference type="HOGENOM" id="CLU_064305_0_1_4"/>
<feature type="transmembrane region" description="Helical" evidence="6">
    <location>
        <begin position="88"/>
        <end position="112"/>
    </location>
</feature>
<keyword evidence="5 6" id="KW-0472">Membrane</keyword>
<evidence type="ECO:0000256" key="5">
    <source>
        <dbReference type="ARBA" id="ARBA00023136"/>
    </source>
</evidence>
<dbReference type="RefSeq" id="WP_011463123.1">
    <property type="nucleotide sequence ID" value="NC_007908.1"/>
</dbReference>
<dbReference type="eggNOG" id="COG4965">
    <property type="taxonomic scope" value="Bacteria"/>
</dbReference>
<dbReference type="AlphaFoldDB" id="Q220K3"/>
<feature type="transmembrane region" description="Helical" evidence="6">
    <location>
        <begin position="118"/>
        <end position="136"/>
    </location>
</feature>
<dbReference type="PANTHER" id="PTHR35007:SF1">
    <property type="entry name" value="PILUS ASSEMBLY PROTEIN"/>
    <property type="match status" value="1"/>
</dbReference>
<sequence>MDLSFVLFAVVAFLAVVLALEGVYNVWASRSSPEAKRIATRIEALAGEASAPASIERTRQRSRMPRLNGLLGGLPAGRRMQHFVTASAMAVSAAELIVMSVALGAFGLFLPGLLGKPLIFGAVLGLGLAVLPWWRVANRRRVRIERIERQFPEALDLMSRAMRAGHSFPSAVKMVADEMTDPLGHDFRVLFDEMNYGVPTNDALANLAERVPVPDVSYFVVAVMIQRESGGNLAELLDKISLIVRERLKLLGEVRTLSAEGKLSAIILTALPFGVGLVVNLVNPKFMAVLWTDPAGLRMVGLALFMMLLGILWMRSIIRIRV</sequence>
<proteinExistence type="predicted"/>
<protein>
    <submittedName>
        <fullName evidence="8">Type II secretion system protein</fullName>
    </submittedName>
</protein>
<dbReference type="GO" id="GO:0005886">
    <property type="term" value="C:plasma membrane"/>
    <property type="evidence" value="ECO:0007669"/>
    <property type="project" value="UniProtKB-SubCell"/>
</dbReference>
<feature type="domain" description="Type II secretion system protein GspF" evidence="7">
    <location>
        <begin position="155"/>
        <end position="279"/>
    </location>
</feature>
<feature type="transmembrane region" description="Helical" evidence="6">
    <location>
        <begin position="263"/>
        <end position="283"/>
    </location>
</feature>
<name>Q220K3_ALBFT</name>
<dbReference type="EMBL" id="CP000267">
    <property type="protein sequence ID" value="ABD68550.1"/>
    <property type="molecule type" value="Genomic_DNA"/>
</dbReference>
<dbReference type="Gene3D" id="1.20.81.30">
    <property type="entry name" value="Type II secretion system (T2SS), domain F"/>
    <property type="match status" value="1"/>
</dbReference>
<reference evidence="9" key="1">
    <citation type="submission" date="2006-02" db="EMBL/GenBank/DDBJ databases">
        <title>Complete sequence of chromosome of Rhodoferax ferrireducens DSM 15236.</title>
        <authorList>
            <person name="Copeland A."/>
            <person name="Lucas S."/>
            <person name="Lapidus A."/>
            <person name="Barry K."/>
            <person name="Detter J.C."/>
            <person name="Glavina del Rio T."/>
            <person name="Hammon N."/>
            <person name="Israni S."/>
            <person name="Pitluck S."/>
            <person name="Brettin T."/>
            <person name="Bruce D."/>
            <person name="Han C."/>
            <person name="Tapia R."/>
            <person name="Gilna P."/>
            <person name="Kiss H."/>
            <person name="Schmutz J."/>
            <person name="Larimer F."/>
            <person name="Land M."/>
            <person name="Kyrpides N."/>
            <person name="Ivanova N."/>
            <person name="Richardson P."/>
        </authorList>
    </citation>
    <scope>NUCLEOTIDE SEQUENCE [LARGE SCALE GENOMIC DNA]</scope>
    <source>
        <strain evidence="9">ATCC BAA-621 / DSM 15236 / T118</strain>
    </source>
</reference>
<evidence type="ECO:0000256" key="6">
    <source>
        <dbReference type="SAM" id="Phobius"/>
    </source>
</evidence>
<evidence type="ECO:0000256" key="3">
    <source>
        <dbReference type="ARBA" id="ARBA00022692"/>
    </source>
</evidence>
<keyword evidence="2" id="KW-1003">Cell membrane</keyword>
<dbReference type="KEGG" id="rfr:Rfer_0800"/>
<dbReference type="Pfam" id="PF00482">
    <property type="entry name" value="T2SSF"/>
    <property type="match status" value="1"/>
</dbReference>
<comment type="subcellular location">
    <subcellularLocation>
        <location evidence="1">Cell membrane</location>
        <topology evidence="1">Multi-pass membrane protein</topology>
    </subcellularLocation>
</comment>
<evidence type="ECO:0000256" key="4">
    <source>
        <dbReference type="ARBA" id="ARBA00022989"/>
    </source>
</evidence>
<dbReference type="OrthoDB" id="597333at2"/>
<feature type="transmembrane region" description="Helical" evidence="6">
    <location>
        <begin position="295"/>
        <end position="314"/>
    </location>
</feature>
<dbReference type="InterPro" id="IPR042094">
    <property type="entry name" value="T2SS_GspF_sf"/>
</dbReference>
<gene>
    <name evidence="8" type="ordered locus">Rfer_0800</name>
</gene>